<dbReference type="InterPro" id="IPR019734">
    <property type="entry name" value="TPR_rpt"/>
</dbReference>
<comment type="subcellular location">
    <subcellularLocation>
        <location evidence="1">Membrane</location>
    </subcellularLocation>
</comment>
<dbReference type="EMBL" id="MQWA01000001">
    <property type="protein sequence ID" value="PQJ27083.1"/>
    <property type="molecule type" value="Genomic_DNA"/>
</dbReference>
<dbReference type="SMART" id="SM00028">
    <property type="entry name" value="TPR"/>
    <property type="match status" value="2"/>
</dbReference>
<dbReference type="GO" id="GO:0015627">
    <property type="term" value="C:type II protein secretion system complex"/>
    <property type="evidence" value="ECO:0007669"/>
    <property type="project" value="TreeGrafter"/>
</dbReference>
<accession>A0A2S7TYM2</accession>
<dbReference type="Proteomes" id="UP000239907">
    <property type="component" value="Unassembled WGS sequence"/>
</dbReference>
<sequence length="801" mass="87576">MVRSIFENSEGIRWVSKNLAQSCLLGITVGAVLCSHAYAQSYDSQLAQQEIAKRSESVVLAQELLLNGDAHYNKGEYKEAVSVYAQAFSLIPVGGLSKDLKGAASERYAQAAVEYCKSLSRFGQYDEARQVLSDVLRPGVAKGHAGATLMLGKLDDPIRTNPALSAQLSRDAESAGQWLRKAEGYFNLGKFDDAVLAYEEVLHLDPYNSAARRGMERVAGAKSEYAGTAYDQTRAEILLQVDRQWETKVNPRIENLRTSEALGEEENRIQEVYANKLRQILVPIVDLQDVSLGEAYDMIRVWSKEYDQSSVDDSQKGVNFVLNIGSDDSEWGKSIRQKRVTLNLRNVPLTNILDFVSRATGTQWRYEDYVVVVTPSGAADSSIHRRTFRVPPTFMQDAASQATTSNDDPFAEDTGSNGALSPRVTAKEFLKKMGVTFPEGSVAKYIHGTGSLMVANTLQNIDLIEQYVTSYAQAENVQVVMKLTIIDVARSDLEELGFDWLIGASEGKTIVSGGTQGNGEDITSDLVTTVDGLAPVTSGLRSGDSLSDTRLFDQTVTGDARSSLVRQNTDRAPGILALRTEDVAVLMRGLSQAKSTERMETPSIVAGAGVKATLFNGRDMYYATEYEPPELPRSAGATDASGVFPVVPANPTAFEQRFVGVNLVAEATISENNNYVDVKVELESSDFQGFINYGSPITSSSLDALGNPVLIELTRNAILMPFFKVKNVNTAVTVRDGATFVIASLNESLIETVEDKVPLLGDIPMLGRFFKSEGIKKTDRALVIFVNVELKDPTGKNWRER</sequence>
<feature type="compositionally biased region" description="Polar residues" evidence="6">
    <location>
        <begin position="398"/>
        <end position="407"/>
    </location>
</feature>
<evidence type="ECO:0000313" key="9">
    <source>
        <dbReference type="Proteomes" id="UP000239907"/>
    </source>
</evidence>
<feature type="repeat" description="TPR" evidence="4">
    <location>
        <begin position="61"/>
        <end position="94"/>
    </location>
</feature>
<feature type="region of interest" description="Disordered" evidence="6">
    <location>
        <begin position="398"/>
        <end position="419"/>
    </location>
</feature>
<dbReference type="InterPro" id="IPR049997">
    <property type="entry name" value="Amuc_1098-like"/>
</dbReference>
<dbReference type="Pfam" id="PF00263">
    <property type="entry name" value="Secretin"/>
    <property type="match status" value="1"/>
</dbReference>
<dbReference type="InterPro" id="IPR011990">
    <property type="entry name" value="TPR-like_helical_dom_sf"/>
</dbReference>
<comment type="caution">
    <text evidence="8">The sequence shown here is derived from an EMBL/GenBank/DDBJ whole genome shotgun (WGS) entry which is preliminary data.</text>
</comment>
<dbReference type="InterPro" id="IPR004846">
    <property type="entry name" value="T2SS/T3SS_dom"/>
</dbReference>
<dbReference type="RefSeq" id="WP_105041570.1">
    <property type="nucleotide sequence ID" value="NZ_MQWA01000001.1"/>
</dbReference>
<evidence type="ECO:0000259" key="7">
    <source>
        <dbReference type="Pfam" id="PF00263"/>
    </source>
</evidence>
<dbReference type="GO" id="GO:0009306">
    <property type="term" value="P:protein secretion"/>
    <property type="evidence" value="ECO:0007669"/>
    <property type="project" value="InterPro"/>
</dbReference>
<evidence type="ECO:0000256" key="5">
    <source>
        <dbReference type="RuleBase" id="RU004003"/>
    </source>
</evidence>
<dbReference type="SUPFAM" id="SSF48452">
    <property type="entry name" value="TPR-like"/>
    <property type="match status" value="1"/>
</dbReference>
<evidence type="ECO:0000313" key="8">
    <source>
        <dbReference type="EMBL" id="PQJ27083.1"/>
    </source>
</evidence>
<reference evidence="8 9" key="1">
    <citation type="submission" date="2016-12" db="EMBL/GenBank/DDBJ databases">
        <title>Study of bacterial adaptation to deep sea.</title>
        <authorList>
            <person name="Song J."/>
            <person name="Yoshizawa S."/>
            <person name="Kogure K."/>
        </authorList>
    </citation>
    <scope>NUCLEOTIDE SEQUENCE [LARGE SCALE GENOMIC DNA]</scope>
    <source>
        <strain evidence="8 9">SAORIC-165</strain>
    </source>
</reference>
<evidence type="ECO:0000256" key="3">
    <source>
        <dbReference type="ARBA" id="ARBA00023136"/>
    </source>
</evidence>
<evidence type="ECO:0000256" key="2">
    <source>
        <dbReference type="ARBA" id="ARBA00022729"/>
    </source>
</evidence>
<keyword evidence="4" id="KW-0802">TPR repeat</keyword>
<name>A0A2S7TYM2_9BACT</name>
<dbReference type="InterPro" id="IPR050810">
    <property type="entry name" value="Bact_Secretion_Sys_Channel"/>
</dbReference>
<comment type="similarity">
    <text evidence="5">Belongs to the bacterial secretin family.</text>
</comment>
<keyword evidence="2" id="KW-0732">Signal</keyword>
<dbReference type="AlphaFoldDB" id="A0A2S7TYM2"/>
<evidence type="ECO:0000256" key="6">
    <source>
        <dbReference type="SAM" id="MobiDB-lite"/>
    </source>
</evidence>
<dbReference type="Gene3D" id="1.25.40.10">
    <property type="entry name" value="Tetratricopeptide repeat domain"/>
    <property type="match status" value="1"/>
</dbReference>
<dbReference type="PANTHER" id="PTHR30332">
    <property type="entry name" value="PROBABLE GENERAL SECRETION PATHWAY PROTEIN D"/>
    <property type="match status" value="1"/>
</dbReference>
<feature type="domain" description="Type II/III secretion system secretin-like" evidence="7">
    <location>
        <begin position="590"/>
        <end position="788"/>
    </location>
</feature>
<protein>
    <recommendedName>
        <fullName evidence="7">Type II/III secretion system secretin-like domain-containing protein</fullName>
    </recommendedName>
</protein>
<dbReference type="Pfam" id="PF13181">
    <property type="entry name" value="TPR_8"/>
    <property type="match status" value="1"/>
</dbReference>
<evidence type="ECO:0000256" key="1">
    <source>
        <dbReference type="ARBA" id="ARBA00004370"/>
    </source>
</evidence>
<dbReference type="PANTHER" id="PTHR30332:SF24">
    <property type="entry name" value="SECRETIN GSPD-RELATED"/>
    <property type="match status" value="1"/>
</dbReference>
<dbReference type="PROSITE" id="PS50005">
    <property type="entry name" value="TPR"/>
    <property type="match status" value="2"/>
</dbReference>
<dbReference type="OrthoDB" id="182525at2"/>
<keyword evidence="3" id="KW-0472">Membrane</keyword>
<proteinExistence type="inferred from homology"/>
<dbReference type="NCBIfam" id="NF042912">
    <property type="entry name" value="Amuc_1098_fam"/>
    <property type="match status" value="1"/>
</dbReference>
<feature type="repeat" description="TPR" evidence="4">
    <location>
        <begin position="175"/>
        <end position="208"/>
    </location>
</feature>
<organism evidence="8 9">
    <name type="scientific">Rubritalea profundi</name>
    <dbReference type="NCBI Taxonomy" id="1658618"/>
    <lineage>
        <taxon>Bacteria</taxon>
        <taxon>Pseudomonadati</taxon>
        <taxon>Verrucomicrobiota</taxon>
        <taxon>Verrucomicrobiia</taxon>
        <taxon>Verrucomicrobiales</taxon>
        <taxon>Rubritaleaceae</taxon>
        <taxon>Rubritalea</taxon>
    </lineage>
</organism>
<dbReference type="GO" id="GO:0016020">
    <property type="term" value="C:membrane"/>
    <property type="evidence" value="ECO:0007669"/>
    <property type="project" value="UniProtKB-SubCell"/>
</dbReference>
<evidence type="ECO:0000256" key="4">
    <source>
        <dbReference type="PROSITE-ProRule" id="PRU00339"/>
    </source>
</evidence>
<keyword evidence="9" id="KW-1185">Reference proteome</keyword>
<gene>
    <name evidence="8" type="ORF">BSZ32_00235</name>
</gene>